<feature type="compositionally biased region" description="Basic and acidic residues" evidence="1">
    <location>
        <begin position="1"/>
        <end position="19"/>
    </location>
</feature>
<name>B7PPX0_IXOSC</name>
<feature type="non-terminal residue" evidence="2">
    <location>
        <position position="1"/>
    </location>
</feature>
<gene>
    <name evidence="2" type="ORF">IscW_ISCW019161</name>
</gene>
<feature type="compositionally biased region" description="Basic and acidic residues" evidence="1">
    <location>
        <begin position="90"/>
        <end position="111"/>
    </location>
</feature>
<organism>
    <name type="scientific">Ixodes scapularis</name>
    <name type="common">Black-legged tick</name>
    <name type="synonym">Deer tick</name>
    <dbReference type="NCBI Taxonomy" id="6945"/>
    <lineage>
        <taxon>Eukaryota</taxon>
        <taxon>Metazoa</taxon>
        <taxon>Ecdysozoa</taxon>
        <taxon>Arthropoda</taxon>
        <taxon>Chelicerata</taxon>
        <taxon>Arachnida</taxon>
        <taxon>Acari</taxon>
        <taxon>Parasitiformes</taxon>
        <taxon>Ixodida</taxon>
        <taxon>Ixodoidea</taxon>
        <taxon>Ixodidae</taxon>
        <taxon>Ixodinae</taxon>
        <taxon>Ixodes</taxon>
    </lineage>
</organism>
<evidence type="ECO:0000313" key="2">
    <source>
        <dbReference type="EMBL" id="EEC08642.1"/>
    </source>
</evidence>
<feature type="region of interest" description="Disordered" evidence="1">
    <location>
        <begin position="75"/>
        <end position="111"/>
    </location>
</feature>
<dbReference type="HOGENOM" id="CLU_2177327_0_0_1"/>
<reference evidence="2" key="1">
    <citation type="submission" date="2008-03" db="EMBL/GenBank/DDBJ databases">
        <title>Annotation of Ixodes scapularis.</title>
        <authorList>
            <consortium name="Ixodes scapularis Genome Project Consortium"/>
            <person name="Caler E."/>
            <person name="Hannick L.I."/>
            <person name="Bidwell S."/>
            <person name="Joardar V."/>
            <person name="Thiagarajan M."/>
            <person name="Amedeo P."/>
            <person name="Galinsky K.J."/>
            <person name="Schobel S."/>
            <person name="Inman J."/>
            <person name="Hostetler J."/>
            <person name="Miller J."/>
            <person name="Hammond M."/>
            <person name="Megy K."/>
            <person name="Lawson D."/>
            <person name="Kodira C."/>
            <person name="Sutton G."/>
            <person name="Meyer J."/>
            <person name="Hill C.A."/>
            <person name="Birren B."/>
            <person name="Nene V."/>
            <person name="Collins F."/>
            <person name="Alarcon-Chaidez F."/>
            <person name="Wikel S."/>
            <person name="Strausberg R."/>
        </authorList>
    </citation>
    <scope>NUCLEOTIDE SEQUENCE [LARGE SCALE GENOMIC DNA]</scope>
    <source>
        <strain evidence="2">Wikel colony</strain>
    </source>
</reference>
<sequence length="111" mass="13120">RGGGRPERKGEDEKERERQTLTSVIKIARKEEEGRTKRRGGRRERQRVGSMTDVGATCDHRYDAAFRKLKKSAAQIGKKNWKAGASMRSFRTEKREREKWQRKMESERRRA</sequence>
<feature type="non-terminal residue" evidence="2">
    <location>
        <position position="111"/>
    </location>
</feature>
<dbReference type="EMBL" id="DS761394">
    <property type="protein sequence ID" value="EEC08642.1"/>
    <property type="molecule type" value="Genomic_DNA"/>
</dbReference>
<feature type="region of interest" description="Disordered" evidence="1">
    <location>
        <begin position="1"/>
        <end position="52"/>
    </location>
</feature>
<dbReference type="VEuPathDB" id="VectorBase:ISCW019161"/>
<dbReference type="PaxDb" id="6945-B7PPX0"/>
<evidence type="ECO:0000256" key="1">
    <source>
        <dbReference type="SAM" id="MobiDB-lite"/>
    </source>
</evidence>
<dbReference type="AlphaFoldDB" id="B7PPX0"/>
<proteinExistence type="predicted"/>
<accession>B7PPX0</accession>
<feature type="compositionally biased region" description="Basic residues" evidence="1">
    <location>
        <begin position="36"/>
        <end position="45"/>
    </location>
</feature>
<protein>
    <submittedName>
        <fullName evidence="2">Uncharacterized protein</fullName>
    </submittedName>
</protein>